<keyword evidence="2" id="KW-1185">Reference proteome</keyword>
<evidence type="ECO:0000313" key="2">
    <source>
        <dbReference type="Proteomes" id="UP001165064"/>
    </source>
</evidence>
<organism evidence="1 2">
    <name type="scientific">Ambrosiozyma monospora</name>
    <name type="common">Yeast</name>
    <name type="synonym">Endomycopsis monosporus</name>
    <dbReference type="NCBI Taxonomy" id="43982"/>
    <lineage>
        <taxon>Eukaryota</taxon>
        <taxon>Fungi</taxon>
        <taxon>Dikarya</taxon>
        <taxon>Ascomycota</taxon>
        <taxon>Saccharomycotina</taxon>
        <taxon>Pichiomycetes</taxon>
        <taxon>Pichiales</taxon>
        <taxon>Pichiaceae</taxon>
        <taxon>Ambrosiozyma</taxon>
    </lineage>
</organism>
<gene>
    <name evidence="1" type="ORF">Amon02_000178200</name>
</gene>
<name>A0ACB5SVN1_AMBMO</name>
<accession>A0ACB5SVN1</accession>
<dbReference type="EMBL" id="BSXS01000941">
    <property type="protein sequence ID" value="GME74490.1"/>
    <property type="molecule type" value="Genomic_DNA"/>
</dbReference>
<dbReference type="Proteomes" id="UP001165064">
    <property type="component" value="Unassembled WGS sequence"/>
</dbReference>
<reference evidence="1" key="1">
    <citation type="submission" date="2023-04" db="EMBL/GenBank/DDBJ databases">
        <title>Ambrosiozyma monospora NBRC 10751.</title>
        <authorList>
            <person name="Ichikawa N."/>
            <person name="Sato H."/>
            <person name="Tonouchi N."/>
        </authorList>
    </citation>
    <scope>NUCLEOTIDE SEQUENCE</scope>
    <source>
        <strain evidence="1">NBRC 10751</strain>
    </source>
</reference>
<protein>
    <submittedName>
        <fullName evidence="1">Unnamed protein product</fullName>
    </submittedName>
</protein>
<comment type="caution">
    <text evidence="1">The sequence shown here is derived from an EMBL/GenBank/DDBJ whole genome shotgun (WGS) entry which is preliminary data.</text>
</comment>
<sequence>MVVDYSKWDKIELSDDSDIEVHPNVDKASFIRWKQRDIHEKRIQRDNEIKGLNIQREMYTHLNKRVDLMLSTLSDEQLSSEKARNLFLSDKFDKDEKCTIEDQNDAPTYNEMVEDLFTQITDDLEKEGKDPKDAELLKGKLTEHRKKIDTVLVQIGPKLKKLEEEKHLHISSEDIHDGWNSSIINKSTTSEAPAPKKSGKTTTQTTTTVETLNTPKKHVQTPSKPLDQLDELEALEETIEFSKIPNDQLIKSAKFLENHLYIVSEQQKDALMMTSFESQLAGDSKRTKQIIFQALIIQYVNDLFKMYGGAKASVTQKETAIGMFVGKLQDKSSPASKAFQDEFDRTFNHIKNRCKVLGEQEKEEPAGVETIQLRSMDPNSQLNVQAPKPGTSEYQVFEKIPKKMQDAVLTASLDEVNKVFETMSIDEAEEVLELFNESGVISISALLENEDEFNKLKEEEEKAAAQEGLDKIAEIDEADDDEDVVHRPAEGSS</sequence>
<proteinExistence type="predicted"/>
<evidence type="ECO:0000313" key="1">
    <source>
        <dbReference type="EMBL" id="GME74490.1"/>
    </source>
</evidence>